<reference evidence="1" key="2">
    <citation type="journal article" date="2015" name="Data Brief">
        <title>Shoot transcriptome of the giant reed, Arundo donax.</title>
        <authorList>
            <person name="Barrero R.A."/>
            <person name="Guerrero F.D."/>
            <person name="Moolhuijzen P."/>
            <person name="Goolsby J.A."/>
            <person name="Tidwell J."/>
            <person name="Bellgard S.E."/>
            <person name="Bellgard M.I."/>
        </authorList>
    </citation>
    <scope>NUCLEOTIDE SEQUENCE</scope>
    <source>
        <tissue evidence="1">Shoot tissue taken approximately 20 cm above the soil surface</tissue>
    </source>
</reference>
<proteinExistence type="predicted"/>
<dbReference type="EMBL" id="GBRH01232298">
    <property type="protein sequence ID" value="JAD65597.1"/>
    <property type="molecule type" value="Transcribed_RNA"/>
</dbReference>
<accession>A0A0A9C274</accession>
<dbReference type="AlphaFoldDB" id="A0A0A9C274"/>
<name>A0A0A9C274_ARUDO</name>
<organism evidence="1">
    <name type="scientific">Arundo donax</name>
    <name type="common">Giant reed</name>
    <name type="synonym">Donax arundinaceus</name>
    <dbReference type="NCBI Taxonomy" id="35708"/>
    <lineage>
        <taxon>Eukaryota</taxon>
        <taxon>Viridiplantae</taxon>
        <taxon>Streptophyta</taxon>
        <taxon>Embryophyta</taxon>
        <taxon>Tracheophyta</taxon>
        <taxon>Spermatophyta</taxon>
        <taxon>Magnoliopsida</taxon>
        <taxon>Liliopsida</taxon>
        <taxon>Poales</taxon>
        <taxon>Poaceae</taxon>
        <taxon>PACMAD clade</taxon>
        <taxon>Arundinoideae</taxon>
        <taxon>Arundineae</taxon>
        <taxon>Arundo</taxon>
    </lineage>
</organism>
<sequence length="155" mass="15407">MPHHTSTMMPSTPALLSAARLASTAFLRFSPLPSLRTVSSGIITNTGTPAFFCCSAATSACSASGRFCSSAWHAMARSGFTGSASCAGAASTDNVCICRVGAGDAAVDGAAVVAAAATTAVRGPAGTAVTAAAAPVWWARLSAIVKTNETKVAYM</sequence>
<protein>
    <submittedName>
        <fullName evidence="1">Uncharacterized protein</fullName>
    </submittedName>
</protein>
<reference evidence="1" key="1">
    <citation type="submission" date="2014-09" db="EMBL/GenBank/DDBJ databases">
        <authorList>
            <person name="Magalhaes I.L.F."/>
            <person name="Oliveira U."/>
            <person name="Santos F.R."/>
            <person name="Vidigal T.H.D.A."/>
            <person name="Brescovit A.D."/>
            <person name="Santos A.J."/>
        </authorList>
    </citation>
    <scope>NUCLEOTIDE SEQUENCE</scope>
    <source>
        <tissue evidence="1">Shoot tissue taken approximately 20 cm above the soil surface</tissue>
    </source>
</reference>
<evidence type="ECO:0000313" key="1">
    <source>
        <dbReference type="EMBL" id="JAD65597.1"/>
    </source>
</evidence>